<dbReference type="EMBL" id="JAKCXM010000025">
    <property type="protein sequence ID" value="KAJ0407046.1"/>
    <property type="molecule type" value="Genomic_DNA"/>
</dbReference>
<accession>A0AAD5QBR8</accession>
<dbReference type="Pfam" id="PF16679">
    <property type="entry name" value="CDT1_C"/>
    <property type="match status" value="1"/>
</dbReference>
<gene>
    <name evidence="4" type="ORF">P43SY_005319</name>
</gene>
<organism evidence="4 5">
    <name type="scientific">Pythium insidiosum</name>
    <name type="common">Pythiosis disease agent</name>
    <dbReference type="NCBI Taxonomy" id="114742"/>
    <lineage>
        <taxon>Eukaryota</taxon>
        <taxon>Sar</taxon>
        <taxon>Stramenopiles</taxon>
        <taxon>Oomycota</taxon>
        <taxon>Peronosporomycetes</taxon>
        <taxon>Pythiales</taxon>
        <taxon>Pythiaceae</taxon>
        <taxon>Pythium</taxon>
    </lineage>
</organism>
<evidence type="ECO:0000313" key="5">
    <source>
        <dbReference type="Proteomes" id="UP001209570"/>
    </source>
</evidence>
<evidence type="ECO:0000313" key="4">
    <source>
        <dbReference type="EMBL" id="KAJ0407046.1"/>
    </source>
</evidence>
<evidence type="ECO:0000256" key="1">
    <source>
        <dbReference type="ARBA" id="ARBA00008356"/>
    </source>
</evidence>
<dbReference type="GO" id="GO:0005634">
    <property type="term" value="C:nucleus"/>
    <property type="evidence" value="ECO:0007669"/>
    <property type="project" value="TreeGrafter"/>
</dbReference>
<dbReference type="InterPro" id="IPR045173">
    <property type="entry name" value="Cdt1"/>
</dbReference>
<dbReference type="InterPro" id="IPR014939">
    <property type="entry name" value="CDT1_Gemini-bd-like"/>
</dbReference>
<name>A0AAD5QBR8_PYTIN</name>
<dbReference type="GO" id="GO:0071163">
    <property type="term" value="P:DNA replication preinitiation complex assembly"/>
    <property type="evidence" value="ECO:0007669"/>
    <property type="project" value="InterPro"/>
</dbReference>
<dbReference type="GO" id="GO:0003677">
    <property type="term" value="F:DNA binding"/>
    <property type="evidence" value="ECO:0007669"/>
    <property type="project" value="InterPro"/>
</dbReference>
<sequence>MASTPIAALDERAPETLKALVGVFSALEFGLSSLALYQHTPDFETAKRAVESSSQCQFTLDHLRQILGLLPTAYRLAWSRPTAHARRGKSSAADVAADANNAAADAEPVLVIRRQPLSDSVDRVEPLGDRIQAFVSRVNAFIAAQVEELTTDMPGLESDEDVRAALEISEIPRAELPESDASLAEHQRRRLNELADRGRAEDENAMKDDEDAVLNAPIPAALEGLPRWLIDKVRRNERQAQRVAKRSDDAQRQRVYATLPQLSDQLQSYAIVTRKHIFPIAELRANLRRAPLKDRLEEQLQLLETLVPFWVTIRCSDGQEYVKLSKAHKYNVVKAELKRALAASTL</sequence>
<dbReference type="GO" id="GO:0030174">
    <property type="term" value="P:regulation of DNA-templated DNA replication initiation"/>
    <property type="evidence" value="ECO:0007669"/>
    <property type="project" value="InterPro"/>
</dbReference>
<protein>
    <recommendedName>
        <fullName evidence="3">CDT1 Geminin-binding domain-containing protein</fullName>
    </recommendedName>
</protein>
<keyword evidence="5" id="KW-1185">Reference proteome</keyword>
<feature type="domain" description="CDT1 Geminin-binding" evidence="3">
    <location>
        <begin position="14"/>
        <end position="178"/>
    </location>
</feature>
<dbReference type="InterPro" id="IPR036390">
    <property type="entry name" value="WH_DNA-bd_sf"/>
</dbReference>
<dbReference type="SMART" id="SM01075">
    <property type="entry name" value="CDT1"/>
    <property type="match status" value="1"/>
</dbReference>
<dbReference type="PANTHER" id="PTHR28637:SF1">
    <property type="entry name" value="DNA REPLICATION FACTOR CDT1"/>
    <property type="match status" value="1"/>
</dbReference>
<dbReference type="Proteomes" id="UP001209570">
    <property type="component" value="Unassembled WGS sequence"/>
</dbReference>
<evidence type="ECO:0000256" key="2">
    <source>
        <dbReference type="ARBA" id="ARBA00023306"/>
    </source>
</evidence>
<dbReference type="InterPro" id="IPR032054">
    <property type="entry name" value="Cdt1_C"/>
</dbReference>
<comment type="caution">
    <text evidence="4">The sequence shown here is derived from an EMBL/GenBank/DDBJ whole genome shotgun (WGS) entry which is preliminary data.</text>
</comment>
<dbReference type="InterPro" id="IPR038090">
    <property type="entry name" value="Cdt1_C_WH_dom_sf"/>
</dbReference>
<dbReference type="Gene3D" id="1.10.10.1420">
    <property type="entry name" value="DNA replication factor Cdt1, C-terminal WH domain"/>
    <property type="match status" value="1"/>
</dbReference>
<evidence type="ECO:0000259" key="3">
    <source>
        <dbReference type="SMART" id="SM01075"/>
    </source>
</evidence>
<dbReference type="PANTHER" id="PTHR28637">
    <property type="entry name" value="DNA REPLICATION FACTOR CDT1"/>
    <property type="match status" value="1"/>
</dbReference>
<keyword evidence="2" id="KW-0131">Cell cycle</keyword>
<proteinExistence type="inferred from homology"/>
<dbReference type="GO" id="GO:0070182">
    <property type="term" value="F:DNA polymerase binding"/>
    <property type="evidence" value="ECO:0007669"/>
    <property type="project" value="TreeGrafter"/>
</dbReference>
<dbReference type="AlphaFoldDB" id="A0AAD5QBR8"/>
<reference evidence="4" key="1">
    <citation type="submission" date="2021-12" db="EMBL/GenBank/DDBJ databases">
        <title>Prjna785345.</title>
        <authorList>
            <person name="Rujirawat T."/>
            <person name="Krajaejun T."/>
        </authorList>
    </citation>
    <scope>NUCLEOTIDE SEQUENCE</scope>
    <source>
        <strain evidence="4">Pi057C3</strain>
    </source>
</reference>
<comment type="similarity">
    <text evidence="1">Belongs to the Cdt1 family.</text>
</comment>
<dbReference type="Pfam" id="PF08839">
    <property type="entry name" value="CDT1"/>
    <property type="match status" value="1"/>
</dbReference>
<dbReference type="SUPFAM" id="SSF46785">
    <property type="entry name" value="Winged helix' DNA-binding domain"/>
    <property type="match status" value="1"/>
</dbReference>
<dbReference type="GO" id="GO:0000076">
    <property type="term" value="P:DNA replication checkpoint signaling"/>
    <property type="evidence" value="ECO:0007669"/>
    <property type="project" value="TreeGrafter"/>
</dbReference>
<dbReference type="GO" id="GO:0000278">
    <property type="term" value="P:mitotic cell cycle"/>
    <property type="evidence" value="ECO:0007669"/>
    <property type="project" value="TreeGrafter"/>
</dbReference>